<comment type="caution">
    <text evidence="1">The sequence shown here is derived from an EMBL/GenBank/DDBJ whole genome shotgun (WGS) entry which is preliminary data.</text>
</comment>
<organism evidence="1 2">
    <name type="scientific">Melastoma candidum</name>
    <dbReference type="NCBI Taxonomy" id="119954"/>
    <lineage>
        <taxon>Eukaryota</taxon>
        <taxon>Viridiplantae</taxon>
        <taxon>Streptophyta</taxon>
        <taxon>Embryophyta</taxon>
        <taxon>Tracheophyta</taxon>
        <taxon>Spermatophyta</taxon>
        <taxon>Magnoliopsida</taxon>
        <taxon>eudicotyledons</taxon>
        <taxon>Gunneridae</taxon>
        <taxon>Pentapetalae</taxon>
        <taxon>rosids</taxon>
        <taxon>malvids</taxon>
        <taxon>Myrtales</taxon>
        <taxon>Melastomataceae</taxon>
        <taxon>Melastomatoideae</taxon>
        <taxon>Melastomateae</taxon>
        <taxon>Melastoma</taxon>
    </lineage>
</organism>
<accession>A0ACB9S357</accession>
<sequence length="364" mass="40010">MGGGGGDTNRGGKKSSLRGHHKFVGARQRQSGRWVAEIKDSLQKVRLWLGTFGTAEEAARAYDEAAKALRGANAWTNFDLPDGFGGNGSGSYMIHNIRPNVWPWALCVMAIKKIDHAALSLQEEDNFLEVSVAAAPEQSQNRKSIKPHKPTLPQVTPRQVQASSYSGSAEADTPSQSQRRVEDDRRHGWQDVAALQHPYQVHPVQQGSSALRGVTWANEPTIEVPWDAHMYQADLDNTPFDNYDVPATVTAQQDTTKSMITSLLQAWPGAMGAGIDLTSHTIDPRQCPNVEQSSSSKSWKASLTMLPISHASHDQPISGTEQHGWLNEQLPTTPQLLQYCNNVPSGGNWDPFHHVFSVSRRSHS</sequence>
<proteinExistence type="predicted"/>
<protein>
    <submittedName>
        <fullName evidence="1">Uncharacterized protein</fullName>
    </submittedName>
</protein>
<dbReference type="EMBL" id="CM042882">
    <property type="protein sequence ID" value="KAI4384063.1"/>
    <property type="molecule type" value="Genomic_DNA"/>
</dbReference>
<name>A0ACB9S357_9MYRT</name>
<keyword evidence="2" id="KW-1185">Reference proteome</keyword>
<evidence type="ECO:0000313" key="1">
    <source>
        <dbReference type="EMBL" id="KAI4384063.1"/>
    </source>
</evidence>
<gene>
    <name evidence="1" type="ORF">MLD38_009832</name>
</gene>
<reference evidence="2" key="1">
    <citation type="journal article" date="2023" name="Front. Plant Sci.">
        <title>Chromosomal-level genome assembly of Melastoma candidum provides insights into trichome evolution.</title>
        <authorList>
            <person name="Zhong Y."/>
            <person name="Wu W."/>
            <person name="Sun C."/>
            <person name="Zou P."/>
            <person name="Liu Y."/>
            <person name="Dai S."/>
            <person name="Zhou R."/>
        </authorList>
    </citation>
    <scope>NUCLEOTIDE SEQUENCE [LARGE SCALE GENOMIC DNA]</scope>
</reference>
<evidence type="ECO:0000313" key="2">
    <source>
        <dbReference type="Proteomes" id="UP001057402"/>
    </source>
</evidence>
<dbReference type="Proteomes" id="UP001057402">
    <property type="component" value="Chromosome 3"/>
</dbReference>